<protein>
    <recommendedName>
        <fullName evidence="1">Telomerase reverse transcriptase</fullName>
        <ecNumber evidence="1">2.7.7.49</ecNumber>
    </recommendedName>
    <alternativeName>
        <fullName evidence="1">Telomerase catalytic subunit</fullName>
    </alternativeName>
</protein>
<dbReference type="GO" id="GO:0042162">
    <property type="term" value="F:telomeric DNA binding"/>
    <property type="evidence" value="ECO:0007669"/>
    <property type="project" value="TreeGrafter"/>
</dbReference>
<accession>A0A0D2LF81</accession>
<dbReference type="GO" id="GO:0070034">
    <property type="term" value="F:telomerase RNA binding"/>
    <property type="evidence" value="ECO:0007669"/>
    <property type="project" value="TreeGrafter"/>
</dbReference>
<dbReference type="InterPro" id="IPR003545">
    <property type="entry name" value="Telomerase_RT"/>
</dbReference>
<evidence type="ECO:0000313" key="4">
    <source>
        <dbReference type="Proteomes" id="UP000054270"/>
    </source>
</evidence>
<dbReference type="GO" id="GO:0046872">
    <property type="term" value="F:metal ion binding"/>
    <property type="evidence" value="ECO:0007669"/>
    <property type="project" value="UniProtKB-KW"/>
</dbReference>
<keyword evidence="1" id="KW-0779">Telomere</keyword>
<dbReference type="GO" id="GO:0003720">
    <property type="term" value="F:telomerase activity"/>
    <property type="evidence" value="ECO:0007669"/>
    <property type="project" value="InterPro"/>
</dbReference>
<dbReference type="GO" id="GO:0000333">
    <property type="term" value="C:telomerase catalytic core complex"/>
    <property type="evidence" value="ECO:0007669"/>
    <property type="project" value="TreeGrafter"/>
</dbReference>
<evidence type="ECO:0000256" key="1">
    <source>
        <dbReference type="RuleBase" id="RU365061"/>
    </source>
</evidence>
<dbReference type="GO" id="GO:0007004">
    <property type="term" value="P:telomere maintenance via telomerase"/>
    <property type="evidence" value="ECO:0007669"/>
    <property type="project" value="TreeGrafter"/>
</dbReference>
<dbReference type="EMBL" id="KN817528">
    <property type="protein sequence ID" value="KJA26222.1"/>
    <property type="molecule type" value="Genomic_DNA"/>
</dbReference>
<comment type="function">
    <text evidence="1">Telomerase is a ribonucleoprotein enzyme essential for the replication of chromosome termini in most eukaryotes. It elongates telomeres. It is a reverse transcriptase that adds simple sequence repeats to chromosome ends by copying a template sequence within the RNA component of the enzyme.</text>
</comment>
<comment type="subcellular location">
    <subcellularLocation>
        <location evidence="1">Nucleus</location>
    </subcellularLocation>
    <subcellularLocation>
        <location evidence="1">Chromosome</location>
        <location evidence="1">Telomere</location>
    </subcellularLocation>
</comment>
<keyword evidence="1" id="KW-0548">Nucleotidyltransferase</keyword>
<reference evidence="4" key="1">
    <citation type="submission" date="2014-04" db="EMBL/GenBank/DDBJ databases">
        <title>Evolutionary Origins and Diversification of the Mycorrhizal Mutualists.</title>
        <authorList>
            <consortium name="DOE Joint Genome Institute"/>
            <consortium name="Mycorrhizal Genomics Consortium"/>
            <person name="Kohler A."/>
            <person name="Kuo A."/>
            <person name="Nagy L.G."/>
            <person name="Floudas D."/>
            <person name="Copeland A."/>
            <person name="Barry K.W."/>
            <person name="Cichocki N."/>
            <person name="Veneault-Fourrey C."/>
            <person name="LaButti K."/>
            <person name="Lindquist E.A."/>
            <person name="Lipzen A."/>
            <person name="Lundell T."/>
            <person name="Morin E."/>
            <person name="Murat C."/>
            <person name="Riley R."/>
            <person name="Ohm R."/>
            <person name="Sun H."/>
            <person name="Tunlid A."/>
            <person name="Henrissat B."/>
            <person name="Grigoriev I.V."/>
            <person name="Hibbett D.S."/>
            <person name="Martin F."/>
        </authorList>
    </citation>
    <scope>NUCLEOTIDE SEQUENCE [LARGE SCALE GENOMIC DNA]</scope>
    <source>
        <strain evidence="4">FD-334 SS-4</strain>
    </source>
</reference>
<comment type="similarity">
    <text evidence="1">Belongs to the reverse transcriptase family. Telomerase subfamily.</text>
</comment>
<comment type="catalytic activity">
    <reaction evidence="1">
        <text>DNA(n) + a 2'-deoxyribonucleoside 5'-triphosphate = DNA(n+1) + diphosphate</text>
        <dbReference type="Rhea" id="RHEA:22508"/>
        <dbReference type="Rhea" id="RHEA-COMP:17339"/>
        <dbReference type="Rhea" id="RHEA-COMP:17340"/>
        <dbReference type="ChEBI" id="CHEBI:33019"/>
        <dbReference type="ChEBI" id="CHEBI:61560"/>
        <dbReference type="ChEBI" id="CHEBI:173112"/>
        <dbReference type="EC" id="2.7.7.49"/>
    </reaction>
</comment>
<dbReference type="PANTHER" id="PTHR12066:SF0">
    <property type="entry name" value="TELOMERASE REVERSE TRANSCRIPTASE"/>
    <property type="match status" value="1"/>
</dbReference>
<dbReference type="PANTHER" id="PTHR12066">
    <property type="entry name" value="TELOMERASE REVERSE TRANSCRIPTASE"/>
    <property type="match status" value="1"/>
</dbReference>
<dbReference type="OrthoDB" id="3053474at2759"/>
<dbReference type="AlphaFoldDB" id="A0A0D2LF81"/>
<dbReference type="InterPro" id="IPR049139">
    <property type="entry name" value="TERT_C"/>
</dbReference>
<dbReference type="EC" id="2.7.7.49" evidence="1"/>
<proteinExistence type="inferred from homology"/>
<dbReference type="Gene3D" id="1.10.357.90">
    <property type="match status" value="1"/>
</dbReference>
<keyword evidence="1" id="KW-0539">Nucleus</keyword>
<dbReference type="Proteomes" id="UP000054270">
    <property type="component" value="Unassembled WGS sequence"/>
</dbReference>
<keyword evidence="1" id="KW-0460">Magnesium</keyword>
<dbReference type="STRING" id="945553.A0A0D2LF81"/>
<organism evidence="3 4">
    <name type="scientific">Hypholoma sublateritium (strain FD-334 SS-4)</name>
    <dbReference type="NCBI Taxonomy" id="945553"/>
    <lineage>
        <taxon>Eukaryota</taxon>
        <taxon>Fungi</taxon>
        <taxon>Dikarya</taxon>
        <taxon>Basidiomycota</taxon>
        <taxon>Agaricomycotina</taxon>
        <taxon>Agaricomycetes</taxon>
        <taxon>Agaricomycetidae</taxon>
        <taxon>Agaricales</taxon>
        <taxon>Agaricineae</taxon>
        <taxon>Strophariaceae</taxon>
        <taxon>Hypholoma</taxon>
    </lineage>
</organism>
<evidence type="ECO:0000259" key="2">
    <source>
        <dbReference type="Pfam" id="PF21399"/>
    </source>
</evidence>
<keyword evidence="1" id="KW-0479">Metal-binding</keyword>
<keyword evidence="1" id="KW-0695">RNA-directed DNA polymerase</keyword>
<sequence length="96" mass="11308">MLQLAKAKSHLIFSDIDLNTERVVYLNIYQNLLMIAIKMHEYLRNWGVGGKRNISFLRGVIERTINYNYITFRRQTQKKKAPTSEEGSVIMRFIIS</sequence>
<dbReference type="GO" id="GO:0000781">
    <property type="term" value="C:chromosome, telomeric region"/>
    <property type="evidence" value="ECO:0007669"/>
    <property type="project" value="UniProtKB-SubCell"/>
</dbReference>
<keyword evidence="1" id="KW-0158">Chromosome</keyword>
<gene>
    <name evidence="3" type="ORF">HYPSUDRAFT_36483</name>
</gene>
<evidence type="ECO:0000313" key="3">
    <source>
        <dbReference type="EMBL" id="KJA26222.1"/>
    </source>
</evidence>
<keyword evidence="4" id="KW-1185">Reference proteome</keyword>
<keyword evidence="1" id="KW-0808">Transferase</keyword>
<name>A0A0D2LF81_HYPSF</name>
<dbReference type="Pfam" id="PF21399">
    <property type="entry name" value="TERT_C"/>
    <property type="match status" value="1"/>
</dbReference>
<feature type="domain" description="Telomerase reverse transcriptase C-terminal extension" evidence="2">
    <location>
        <begin position="1"/>
        <end position="77"/>
    </location>
</feature>